<sequence>MTTQNLMWSANNAINSGHRMKTQHTNSIHYRYGENYGRAVLSGHLSDLPSTRNIDDIGDHSNLGL</sequence>
<evidence type="ECO:0000313" key="1">
    <source>
        <dbReference type="EMBL" id="KAJ0079389.1"/>
    </source>
</evidence>
<protein>
    <submittedName>
        <fullName evidence="1">Uncharacterized protein</fullName>
    </submittedName>
</protein>
<comment type="caution">
    <text evidence="1">The sequence shown here is derived from an EMBL/GenBank/DDBJ whole genome shotgun (WGS) entry which is preliminary data.</text>
</comment>
<keyword evidence="2" id="KW-1185">Reference proteome</keyword>
<gene>
    <name evidence="1" type="ORF">Patl1_24596</name>
</gene>
<proteinExistence type="predicted"/>
<reference evidence="2" key="1">
    <citation type="journal article" date="2023" name="G3 (Bethesda)">
        <title>Genome assembly and association tests identify interacting loci associated with vigor, precocity, and sex in interspecific pistachio rootstocks.</title>
        <authorList>
            <person name="Palmer W."/>
            <person name="Jacygrad E."/>
            <person name="Sagayaradj S."/>
            <person name="Cavanaugh K."/>
            <person name="Han R."/>
            <person name="Bertier L."/>
            <person name="Beede B."/>
            <person name="Kafkas S."/>
            <person name="Golino D."/>
            <person name="Preece J."/>
            <person name="Michelmore R."/>
        </authorList>
    </citation>
    <scope>NUCLEOTIDE SEQUENCE [LARGE SCALE GENOMIC DNA]</scope>
</reference>
<organism evidence="1 2">
    <name type="scientific">Pistacia atlantica</name>
    <dbReference type="NCBI Taxonomy" id="434234"/>
    <lineage>
        <taxon>Eukaryota</taxon>
        <taxon>Viridiplantae</taxon>
        <taxon>Streptophyta</taxon>
        <taxon>Embryophyta</taxon>
        <taxon>Tracheophyta</taxon>
        <taxon>Spermatophyta</taxon>
        <taxon>Magnoliopsida</taxon>
        <taxon>eudicotyledons</taxon>
        <taxon>Gunneridae</taxon>
        <taxon>Pentapetalae</taxon>
        <taxon>rosids</taxon>
        <taxon>malvids</taxon>
        <taxon>Sapindales</taxon>
        <taxon>Anacardiaceae</taxon>
        <taxon>Pistacia</taxon>
    </lineage>
</organism>
<dbReference type="Proteomes" id="UP001164250">
    <property type="component" value="Chromosome 13"/>
</dbReference>
<name>A0ACC0ZWH4_9ROSI</name>
<dbReference type="EMBL" id="CM047909">
    <property type="protein sequence ID" value="KAJ0079389.1"/>
    <property type="molecule type" value="Genomic_DNA"/>
</dbReference>
<evidence type="ECO:0000313" key="2">
    <source>
        <dbReference type="Proteomes" id="UP001164250"/>
    </source>
</evidence>
<accession>A0ACC0ZWH4</accession>